<proteinExistence type="predicted"/>
<name>A0A841JHR5_9SPHI</name>
<gene>
    <name evidence="2" type="ORF">HDF22_003261</name>
</gene>
<evidence type="ECO:0008006" key="4">
    <source>
        <dbReference type="Google" id="ProtNLM"/>
    </source>
</evidence>
<dbReference type="Proteomes" id="UP000548326">
    <property type="component" value="Unassembled WGS sequence"/>
</dbReference>
<feature type="chain" id="PRO_5032419888" description="3-keto-disaccharide hydrolase domain-containing protein" evidence="1">
    <location>
        <begin position="30"/>
        <end position="401"/>
    </location>
</feature>
<evidence type="ECO:0000256" key="1">
    <source>
        <dbReference type="SAM" id="SignalP"/>
    </source>
</evidence>
<dbReference type="AlphaFoldDB" id="A0A841JHR5"/>
<evidence type="ECO:0000313" key="2">
    <source>
        <dbReference type="EMBL" id="MBB6129136.1"/>
    </source>
</evidence>
<keyword evidence="1" id="KW-0732">Signal</keyword>
<dbReference type="Gene3D" id="2.60.120.560">
    <property type="entry name" value="Exo-inulinase, domain 1"/>
    <property type="match status" value="1"/>
</dbReference>
<accession>A0A841JHR5</accession>
<comment type="caution">
    <text evidence="2">The sequence shown here is derived from an EMBL/GenBank/DDBJ whole genome shotgun (WGS) entry which is preliminary data.</text>
</comment>
<feature type="signal peptide" evidence="1">
    <location>
        <begin position="1"/>
        <end position="29"/>
    </location>
</feature>
<evidence type="ECO:0000313" key="3">
    <source>
        <dbReference type="Proteomes" id="UP000548326"/>
    </source>
</evidence>
<dbReference type="EMBL" id="JACHCA010000008">
    <property type="protein sequence ID" value="MBB6129136.1"/>
    <property type="molecule type" value="Genomic_DNA"/>
</dbReference>
<protein>
    <recommendedName>
        <fullName evidence="4">3-keto-disaccharide hydrolase domain-containing protein</fullName>
    </recommendedName>
</protein>
<organism evidence="2 3">
    <name type="scientific">Mucilaginibacter lappiensis</name>
    <dbReference type="NCBI Taxonomy" id="354630"/>
    <lineage>
        <taxon>Bacteria</taxon>
        <taxon>Pseudomonadati</taxon>
        <taxon>Bacteroidota</taxon>
        <taxon>Sphingobacteriia</taxon>
        <taxon>Sphingobacteriales</taxon>
        <taxon>Sphingobacteriaceae</taxon>
        <taxon>Mucilaginibacter</taxon>
    </lineage>
</organism>
<reference evidence="2 3" key="1">
    <citation type="submission" date="2020-08" db="EMBL/GenBank/DDBJ databases">
        <title>Genomic Encyclopedia of Type Strains, Phase IV (KMG-V): Genome sequencing to study the core and pangenomes of soil and plant-associated prokaryotes.</title>
        <authorList>
            <person name="Whitman W."/>
        </authorList>
    </citation>
    <scope>NUCLEOTIDE SEQUENCE [LARGE SCALE GENOMIC DNA]</scope>
    <source>
        <strain evidence="2 3">MP601</strain>
    </source>
</reference>
<sequence>MKNKLNPHKIKPLITSMLCLFLLNTVGMAQVKSGKGKTINIPFEASRWDTTKQHAEFLTYKNVKAMKIVRGKNGNNQVILKDFNFTNGTIEFDTQPVDGSKPSFMSVYFRQQNPSESEIVYLRTRPDESLQRNDGIQYAPILHGINMWNIYNQFQGPAPIRNDDWNHFKLVISGLQMKVYLNNMERPVLYIPRLEGESHAGTIAFDGPGYFANLTIKPNETEGLSPEEGADLTNHDINYIRRWDVSASQFLENGRELIIKDLPTDTTKWKPILAERRGLINLTRVFGGEENRYGGVQDKNRYVWLKTIIHSTKEQIARIQLGFSNEVYVFINRGLLYVDKNQYPQPIRKYPDGRLDIANSSFDIPLKAGDNELIIGVSNYFYGWGIVARMQTMDGLTVLPQ</sequence>
<dbReference type="RefSeq" id="WP_183588354.1">
    <property type="nucleotide sequence ID" value="NZ_JACHCA010000008.1"/>
</dbReference>